<evidence type="ECO:0000256" key="5">
    <source>
        <dbReference type="ARBA" id="ARBA00007579"/>
    </source>
</evidence>
<dbReference type="InterPro" id="IPR015797">
    <property type="entry name" value="NUDIX_hydrolase-like_dom_sf"/>
</dbReference>
<dbReference type="Pfam" id="PF00293">
    <property type="entry name" value="NUDIX"/>
    <property type="match status" value="1"/>
</dbReference>
<dbReference type="GO" id="GO:0046872">
    <property type="term" value="F:metal ion binding"/>
    <property type="evidence" value="ECO:0007669"/>
    <property type="project" value="UniProtKB-KW"/>
</dbReference>
<comment type="catalytic activity">
    <reaction evidence="1">
        <text>isopentenyl diphosphate = dimethylallyl diphosphate</text>
        <dbReference type="Rhea" id="RHEA:23284"/>
        <dbReference type="ChEBI" id="CHEBI:57623"/>
        <dbReference type="ChEBI" id="CHEBI:128769"/>
        <dbReference type="EC" id="5.3.3.2"/>
    </reaction>
</comment>
<name>A0ABD0LIM8_9CAEN</name>
<evidence type="ECO:0000256" key="9">
    <source>
        <dbReference type="ARBA" id="ARBA00022778"/>
    </source>
</evidence>
<comment type="pathway">
    <text evidence="4">Isoprenoid biosynthesis; dimethylallyl diphosphate biosynthesis; dimethylallyl diphosphate from isopentenyl diphosphate: step 1/1.</text>
</comment>
<evidence type="ECO:0000259" key="15">
    <source>
        <dbReference type="PROSITE" id="PS51462"/>
    </source>
</evidence>
<evidence type="ECO:0000256" key="1">
    <source>
        <dbReference type="ARBA" id="ARBA00000374"/>
    </source>
</evidence>
<dbReference type="Gene3D" id="3.90.79.10">
    <property type="entry name" value="Nucleoside Triphosphate Pyrophosphohydrolase"/>
    <property type="match status" value="1"/>
</dbReference>
<proteinExistence type="inferred from homology"/>
<evidence type="ECO:0000313" key="17">
    <source>
        <dbReference type="Proteomes" id="UP001519460"/>
    </source>
</evidence>
<comment type="function">
    <text evidence="3">Catalyzes the 1,3-allylic rearrangement of the homoallylic substrate isopentenyl (IPP) to its highly electrophilic allylic isomer, dimethylallyl diphosphate (DMAPP).</text>
</comment>
<feature type="domain" description="Nudix hydrolase" evidence="15">
    <location>
        <begin position="51"/>
        <end position="204"/>
    </location>
</feature>
<dbReference type="PANTHER" id="PTHR10885">
    <property type="entry name" value="ISOPENTENYL-DIPHOSPHATE DELTA-ISOMERASE"/>
    <property type="match status" value="1"/>
</dbReference>
<evidence type="ECO:0000256" key="8">
    <source>
        <dbReference type="ARBA" id="ARBA00022723"/>
    </source>
</evidence>
<keyword evidence="7" id="KW-0444">Lipid biosynthesis</keyword>
<evidence type="ECO:0000256" key="12">
    <source>
        <dbReference type="ARBA" id="ARBA00023098"/>
    </source>
</evidence>
<keyword evidence="12" id="KW-0443">Lipid metabolism</keyword>
<keyword evidence="9" id="KW-1207">Sterol metabolism</keyword>
<evidence type="ECO:0000256" key="10">
    <source>
        <dbReference type="ARBA" id="ARBA00022842"/>
    </source>
</evidence>
<dbReference type="AlphaFoldDB" id="A0ABD0LIM8"/>
<organism evidence="16 17">
    <name type="scientific">Batillaria attramentaria</name>
    <dbReference type="NCBI Taxonomy" id="370345"/>
    <lineage>
        <taxon>Eukaryota</taxon>
        <taxon>Metazoa</taxon>
        <taxon>Spiralia</taxon>
        <taxon>Lophotrochozoa</taxon>
        <taxon>Mollusca</taxon>
        <taxon>Gastropoda</taxon>
        <taxon>Caenogastropoda</taxon>
        <taxon>Sorbeoconcha</taxon>
        <taxon>Cerithioidea</taxon>
        <taxon>Batillariidae</taxon>
        <taxon>Batillaria</taxon>
    </lineage>
</organism>
<dbReference type="GO" id="GO:0006695">
    <property type="term" value="P:cholesterol biosynthetic process"/>
    <property type="evidence" value="ECO:0007669"/>
    <property type="project" value="UniProtKB-KW"/>
</dbReference>
<protein>
    <recommendedName>
        <fullName evidence="6">isopentenyl-diphosphate Delta-isomerase</fullName>
        <ecNumber evidence="6">5.3.3.2</ecNumber>
    </recommendedName>
</protein>
<dbReference type="FunFam" id="3.90.79.10:FF:000012">
    <property type="entry name" value="Isopentenyl-diphosphate Delta-isomerase 1"/>
    <property type="match status" value="1"/>
</dbReference>
<evidence type="ECO:0000256" key="14">
    <source>
        <dbReference type="ARBA" id="ARBA00023235"/>
    </source>
</evidence>
<dbReference type="EC" id="5.3.3.2" evidence="6"/>
<dbReference type="InterPro" id="IPR000086">
    <property type="entry name" value="NUDIX_hydrolase_dom"/>
</dbReference>
<sequence length="411" mass="46578">MTAEGDVFKGRDATQISLMKEECILVDENDNNIGAASKKVCHQLTNINKGMLHRAFSVFLFNSEGELLLQQRSDAKITFPGHFTNTCCSHPLSFEAEKDEVKAVGVRRAAQRKLKHELGIEANEVPLEDFHYLTRIQYRADNIPHDGIWGESEIDYILFIQRDVHVKPNPNEVKSHRFISKAELQKFIENADRDGVLLTPWFKLIASKFLFKWWDSLENLESQKDTNTIHRIHTLVVSILKLLEGKAQAWEGKGWISFEQEVGGEGKVQAWEGKGWISFEQEVGGEGRGKCRRGKARGGSVLNRRWEGRGKCRRGKARGGSVLNRRWEGRGKCRRGKARGGSVLNRRWGGGEGKVQAWEGKGWISFEQEVRGEGRGKRRRGKARGGSVLNRCEGRGCYGELLSCMLNNWCV</sequence>
<dbReference type="GO" id="GO:0008299">
    <property type="term" value="P:isoprenoid biosynthetic process"/>
    <property type="evidence" value="ECO:0007669"/>
    <property type="project" value="UniProtKB-KW"/>
</dbReference>
<dbReference type="PROSITE" id="PS51462">
    <property type="entry name" value="NUDIX"/>
    <property type="match status" value="1"/>
</dbReference>
<evidence type="ECO:0000256" key="7">
    <source>
        <dbReference type="ARBA" id="ARBA00022516"/>
    </source>
</evidence>
<dbReference type="SUPFAM" id="SSF55811">
    <property type="entry name" value="Nudix"/>
    <property type="match status" value="1"/>
</dbReference>
<reference evidence="16 17" key="1">
    <citation type="journal article" date="2023" name="Sci. Data">
        <title>Genome assembly of the Korean intertidal mud-creeper Batillaria attramentaria.</title>
        <authorList>
            <person name="Patra A.K."/>
            <person name="Ho P.T."/>
            <person name="Jun S."/>
            <person name="Lee S.J."/>
            <person name="Kim Y."/>
            <person name="Won Y.J."/>
        </authorList>
    </citation>
    <scope>NUCLEOTIDE SEQUENCE [LARGE SCALE GENOMIC DNA]</scope>
    <source>
        <strain evidence="16">Wonlab-2016</strain>
    </source>
</reference>
<evidence type="ECO:0000256" key="6">
    <source>
        <dbReference type="ARBA" id="ARBA00012057"/>
    </source>
</evidence>
<dbReference type="PANTHER" id="PTHR10885:SF0">
    <property type="entry name" value="ISOPENTENYL-DIPHOSPHATE DELTA-ISOMERASE"/>
    <property type="match status" value="1"/>
</dbReference>
<keyword evidence="9" id="KW-0753">Steroid metabolism</keyword>
<keyword evidence="10" id="KW-0460">Magnesium</keyword>
<keyword evidence="9" id="KW-0153">Cholesterol metabolism</keyword>
<evidence type="ECO:0000256" key="4">
    <source>
        <dbReference type="ARBA" id="ARBA00004826"/>
    </source>
</evidence>
<dbReference type="CDD" id="cd02885">
    <property type="entry name" value="NUDIX_IPP_Isomerase"/>
    <property type="match status" value="1"/>
</dbReference>
<accession>A0ABD0LIM8</accession>
<keyword evidence="8" id="KW-0479">Metal-binding</keyword>
<evidence type="ECO:0000256" key="2">
    <source>
        <dbReference type="ARBA" id="ARBA00001946"/>
    </source>
</evidence>
<evidence type="ECO:0000256" key="11">
    <source>
        <dbReference type="ARBA" id="ARBA00022955"/>
    </source>
</evidence>
<dbReference type="InterPro" id="IPR011876">
    <property type="entry name" value="IsopentenylPP_isomerase_typ1"/>
</dbReference>
<keyword evidence="9" id="KW-0756">Sterol biosynthesis</keyword>
<keyword evidence="11" id="KW-0752">Steroid biosynthesis</keyword>
<dbReference type="GO" id="GO:0004452">
    <property type="term" value="F:isopentenyl-diphosphate delta-isomerase activity"/>
    <property type="evidence" value="ECO:0007669"/>
    <property type="project" value="UniProtKB-EC"/>
</dbReference>
<dbReference type="NCBIfam" id="TIGR02150">
    <property type="entry name" value="IPP_isom_1"/>
    <property type="match status" value="1"/>
</dbReference>
<evidence type="ECO:0000256" key="13">
    <source>
        <dbReference type="ARBA" id="ARBA00023229"/>
    </source>
</evidence>
<keyword evidence="9" id="KW-0152">Cholesterol biosynthesis</keyword>
<gene>
    <name evidence="16" type="ORF">BaRGS_00009372</name>
</gene>
<evidence type="ECO:0000313" key="16">
    <source>
        <dbReference type="EMBL" id="KAK7499397.1"/>
    </source>
</evidence>
<comment type="cofactor">
    <cofactor evidence="2">
        <name>Mg(2+)</name>
        <dbReference type="ChEBI" id="CHEBI:18420"/>
    </cofactor>
</comment>
<dbReference type="Proteomes" id="UP001519460">
    <property type="component" value="Unassembled WGS sequence"/>
</dbReference>
<comment type="similarity">
    <text evidence="5">Belongs to the IPP isomerase type 1 family.</text>
</comment>
<dbReference type="EMBL" id="JACVVK020000044">
    <property type="protein sequence ID" value="KAK7499397.1"/>
    <property type="molecule type" value="Genomic_DNA"/>
</dbReference>
<keyword evidence="13" id="KW-0414">Isoprene biosynthesis</keyword>
<comment type="caution">
    <text evidence="16">The sequence shown here is derived from an EMBL/GenBank/DDBJ whole genome shotgun (WGS) entry which is preliminary data.</text>
</comment>
<evidence type="ECO:0000256" key="3">
    <source>
        <dbReference type="ARBA" id="ARBA00003951"/>
    </source>
</evidence>
<keyword evidence="14" id="KW-0413">Isomerase</keyword>
<keyword evidence="17" id="KW-1185">Reference proteome</keyword>